<dbReference type="AlphaFoldDB" id="A0A4R1QWU1"/>
<evidence type="ECO:0000313" key="2">
    <source>
        <dbReference type="Proteomes" id="UP000295008"/>
    </source>
</evidence>
<accession>A0A4R1QWU1</accession>
<dbReference type="Proteomes" id="UP000295008">
    <property type="component" value="Unassembled WGS sequence"/>
</dbReference>
<proteinExistence type="predicted"/>
<gene>
    <name evidence="1" type="ORF">EDC14_10547</name>
</gene>
<comment type="caution">
    <text evidence="1">The sequence shown here is derived from an EMBL/GenBank/DDBJ whole genome shotgun (WGS) entry which is preliminary data.</text>
</comment>
<reference evidence="1 2" key="1">
    <citation type="submission" date="2019-03" db="EMBL/GenBank/DDBJ databases">
        <title>Genomic Encyclopedia of Type Strains, Phase IV (KMG-IV): sequencing the most valuable type-strain genomes for metagenomic binning, comparative biology and taxonomic classification.</title>
        <authorList>
            <person name="Goeker M."/>
        </authorList>
    </citation>
    <scope>NUCLEOTIDE SEQUENCE [LARGE SCALE GENOMIC DNA]</scope>
    <source>
        <strain evidence="1 2">LX-B</strain>
    </source>
</reference>
<evidence type="ECO:0000313" key="1">
    <source>
        <dbReference type="EMBL" id="TCL55724.1"/>
    </source>
</evidence>
<organism evidence="1 2">
    <name type="scientific">Hydrogenispora ethanolica</name>
    <dbReference type="NCBI Taxonomy" id="1082276"/>
    <lineage>
        <taxon>Bacteria</taxon>
        <taxon>Bacillati</taxon>
        <taxon>Bacillota</taxon>
        <taxon>Hydrogenispora</taxon>
    </lineage>
</organism>
<name>A0A4R1QWU1_HYDET</name>
<keyword evidence="2" id="KW-1185">Reference proteome</keyword>
<sequence length="83" mass="9936">MDGTKKRVQKTLARQYMKELWQIKISEENGLPKLEAEFNQEAFQNLCNTRLGKTILFSDRDDWSDAQIVSCYRSQWQIEEMFK</sequence>
<protein>
    <submittedName>
        <fullName evidence="1">Uncharacterized protein</fullName>
    </submittedName>
</protein>
<dbReference type="EMBL" id="SLUN01000054">
    <property type="protein sequence ID" value="TCL55724.1"/>
    <property type="molecule type" value="Genomic_DNA"/>
</dbReference>